<name>A0A3Q0KME3_SCHMA</name>
<reference evidence="2" key="1">
    <citation type="journal article" date="2012" name="PLoS Negl. Trop. Dis.">
        <title>A systematically improved high quality genome and transcriptome of the human blood fluke Schistosoma mansoni.</title>
        <authorList>
            <person name="Protasio A.V."/>
            <person name="Tsai I.J."/>
            <person name="Babbage A."/>
            <person name="Nichol S."/>
            <person name="Hunt M."/>
            <person name="Aslett M.A."/>
            <person name="De Silva N."/>
            <person name="Velarde G.S."/>
            <person name="Anderson T.J."/>
            <person name="Clark R.C."/>
            <person name="Davidson C."/>
            <person name="Dillon G.P."/>
            <person name="Holroyd N.E."/>
            <person name="LoVerde P.T."/>
            <person name="Lloyd C."/>
            <person name="McQuillan J."/>
            <person name="Oliveira G."/>
            <person name="Otto T.D."/>
            <person name="Parker-Manuel S.J."/>
            <person name="Quail M.A."/>
            <person name="Wilson R.A."/>
            <person name="Zerlotini A."/>
            <person name="Dunne D.W."/>
            <person name="Berriman M."/>
        </authorList>
    </citation>
    <scope>NUCLEOTIDE SEQUENCE [LARGE SCALE GENOMIC DNA]</scope>
    <source>
        <strain evidence="2">Puerto Rican</strain>
    </source>
</reference>
<dbReference type="Proteomes" id="UP000008854">
    <property type="component" value="Unassembled WGS sequence"/>
</dbReference>
<dbReference type="InParanoid" id="A0A3Q0KME3"/>
<keyword evidence="2" id="KW-1185">Reference proteome</keyword>
<proteinExistence type="predicted"/>
<dbReference type="AlphaFoldDB" id="A0A3Q0KME3"/>
<protein>
    <submittedName>
        <fullName evidence="3">Spindle pole body component</fullName>
    </submittedName>
</protein>
<feature type="region of interest" description="Disordered" evidence="1">
    <location>
        <begin position="131"/>
        <end position="158"/>
    </location>
</feature>
<dbReference type="WBParaSite" id="Smp_134930.1">
    <property type="protein sequence ID" value="Smp_134930.1"/>
    <property type="gene ID" value="Smp_134930"/>
</dbReference>
<evidence type="ECO:0000256" key="1">
    <source>
        <dbReference type="SAM" id="MobiDB-lite"/>
    </source>
</evidence>
<dbReference type="STRING" id="6183.A0A3Q0KME3"/>
<evidence type="ECO:0000313" key="3">
    <source>
        <dbReference type="WBParaSite" id="Smp_134930.1"/>
    </source>
</evidence>
<evidence type="ECO:0000313" key="2">
    <source>
        <dbReference type="Proteomes" id="UP000008854"/>
    </source>
</evidence>
<reference evidence="3" key="2">
    <citation type="submission" date="2018-12" db="UniProtKB">
        <authorList>
            <consortium name="WormBaseParasite"/>
        </authorList>
    </citation>
    <scope>IDENTIFICATION</scope>
    <source>
        <strain evidence="3">Puerto Rican</strain>
    </source>
</reference>
<sequence length="377" mass="43340">MTTISPMTIETNDYEEFLKQFKLLNIIAAEFRNVCTVIGTELDCTLVRTNLIMLQRYMMYVLHNTECQLIKCWRNTNIGLSTNITSEQSDQLFSIFTTYIEYHMRALLKTLHLITLFPSMNLQGNMNTTHLNKISSNDNVDNKEEDKEEGEEGKKFEKDELNNNEVVIQNDSSWILASNKLLQTNINSLINTGLTKSIELGIDQNQISLLLANKTNLDNNNGDDNEQSVMGNSNLSEIDILKNEYCTLQTALHDISSLVCVTPWNILAFPIDIEQRLSLQESTSTIHPRKSQLSNRLQTSNKKYTLSSINSSNFSTTFGQNQVHILPTINELPIHYKLCDILKNYLKKKRIFTFLLIDNWEKTFDLRSFYSSLGTYN</sequence>
<accession>A0A3Q0KME3</accession>
<organism evidence="2 3">
    <name type="scientific">Schistosoma mansoni</name>
    <name type="common">Blood fluke</name>
    <dbReference type="NCBI Taxonomy" id="6183"/>
    <lineage>
        <taxon>Eukaryota</taxon>
        <taxon>Metazoa</taxon>
        <taxon>Spiralia</taxon>
        <taxon>Lophotrochozoa</taxon>
        <taxon>Platyhelminthes</taxon>
        <taxon>Trematoda</taxon>
        <taxon>Digenea</taxon>
        <taxon>Strigeidida</taxon>
        <taxon>Schistosomatoidea</taxon>
        <taxon>Schistosomatidae</taxon>
        <taxon>Schistosoma</taxon>
    </lineage>
</organism>